<dbReference type="RefSeq" id="WP_375518165.1">
    <property type="nucleotide sequence ID" value="NZ_JBHIRY010000001.1"/>
</dbReference>
<organism evidence="1 2">
    <name type="scientific">Paenibacillus medicaginis</name>
    <dbReference type="NCBI Taxonomy" id="1470560"/>
    <lineage>
        <taxon>Bacteria</taxon>
        <taxon>Bacillati</taxon>
        <taxon>Bacillota</taxon>
        <taxon>Bacilli</taxon>
        <taxon>Bacillales</taxon>
        <taxon>Paenibacillaceae</taxon>
        <taxon>Paenibacillus</taxon>
    </lineage>
</organism>
<evidence type="ECO:0000313" key="1">
    <source>
        <dbReference type="EMBL" id="MFB5758912.1"/>
    </source>
</evidence>
<name>A0ABV5BUH0_9BACL</name>
<gene>
    <name evidence="1" type="ORF">ACE5LO_00755</name>
</gene>
<reference evidence="1 2" key="1">
    <citation type="submission" date="2024-09" db="EMBL/GenBank/DDBJ databases">
        <title>Paenibacillus zeirhizospherea sp. nov., isolated from surface of the maize (Zea mays) roots in a horticulture field, Hungary.</title>
        <authorList>
            <person name="Marton D."/>
            <person name="Farkas M."/>
            <person name="Bedics A."/>
            <person name="Toth E."/>
            <person name="Tancsics A."/>
            <person name="Boka K."/>
            <person name="Marati G."/>
            <person name="Kriszt B."/>
            <person name="Cserhati M."/>
        </authorList>
    </citation>
    <scope>NUCLEOTIDE SEQUENCE [LARGE SCALE GENOMIC DNA]</scope>
    <source>
        <strain evidence="1 2">JCM 18446</strain>
    </source>
</reference>
<accession>A0ABV5BUH0</accession>
<protein>
    <submittedName>
        <fullName evidence="1">Spore protein H</fullName>
    </submittedName>
</protein>
<sequence length="127" mass="14948">MIVRIKFNDDLTMMFGDSYKPWRIQFDEYCWNYKKVLGEIEEISICSDKWISWGGLKWCTGENFQHQLNREGCQSQDENNPNARQYSEMKFAFDSIVARTALRILEDARNGRTDNRLLLKGILPKGT</sequence>
<proteinExistence type="predicted"/>
<dbReference type="EMBL" id="JBHIRY010000001">
    <property type="protein sequence ID" value="MFB5758912.1"/>
    <property type="molecule type" value="Genomic_DNA"/>
</dbReference>
<dbReference type="Proteomes" id="UP001580430">
    <property type="component" value="Unassembled WGS sequence"/>
</dbReference>
<keyword evidence="2" id="KW-1185">Reference proteome</keyword>
<evidence type="ECO:0000313" key="2">
    <source>
        <dbReference type="Proteomes" id="UP001580430"/>
    </source>
</evidence>
<comment type="caution">
    <text evidence="1">The sequence shown here is derived from an EMBL/GenBank/DDBJ whole genome shotgun (WGS) entry which is preliminary data.</text>
</comment>